<evidence type="ECO:0000256" key="1">
    <source>
        <dbReference type="ARBA" id="ARBA00010883"/>
    </source>
</evidence>
<keyword evidence="3" id="KW-1133">Transmembrane helix</keyword>
<comment type="similarity">
    <text evidence="1">Belongs to the sorting nexin family.</text>
</comment>
<gene>
    <name evidence="5" type="ORF">MAR_031958</name>
</gene>
<evidence type="ECO:0000313" key="5">
    <source>
        <dbReference type="EMBL" id="WAR17364.1"/>
    </source>
</evidence>
<dbReference type="PROSITE" id="PS51207">
    <property type="entry name" value="PXA"/>
    <property type="match status" value="1"/>
</dbReference>
<feature type="compositionally biased region" description="Polar residues" evidence="2">
    <location>
        <begin position="838"/>
        <end position="852"/>
    </location>
</feature>
<evidence type="ECO:0000259" key="4">
    <source>
        <dbReference type="PROSITE" id="PS51207"/>
    </source>
</evidence>
<sequence length="1033" mass="117366">MFSIIKKIIPQIREVLSYHRKFTHFQKILISSILVGVLLCVFRNLWFLFITLTYTCAVYISVTLTNYISRSSLCFPSDIILDYVEKVVDFFNNSFFVESPHSTQNIVHENKERNETLNDKGISQSTDFNTQKEKVPGLAVQDTLTIEVNKVICLIQRDFISSWLKLFTENEHLYQESETQLHHIFQGLQGRLYKSQDDYVKLVNVVMLKYKEHVHCLKQSEMLFKAQTRRRNKSSSSSPSASSSTFQSIYKSIEECYASKIDIHPAALDRNSEQAYLRSAIELVLLHLLREDMHDTKALFCALKEMLMYNLVQNIINLLSDPTFLHEKIVAITSDEILDITLDGETLPEIIVSSSSSHEIQSEHQACVQEIHSTTQSAPDTTLKRNVPETSEDLIQHNQDLESNEKECVKECNTSESDKNTEQTVKLLNENLLNEESIGEEVSTVHWLPDTETHEISKFCAECNRLNSEDRERIASKPHSCNLGTLPFFYDPNTKDPDRMSINSFTSVISGSSNEAENDVFMEMFEETQSRRVNSIKSSEKQDSDQEKIAYSETNDINAVSTIESSIKDCHADKAYSNTGPFNPGTDALRDSSPTSESGTKRKRSSLFGINSIGFTFQNPLSSLPFSRKKSVTPEKQESLFPSIENQKTPVTESFEALYPTEDNEHVYKTGTSLLKRPDICNGEELKQFLGYSGDGHIAFVRKIPENTGPRIDQRLVKTMSGVFDKIVEGLPSLPQPSKALPRIISPFDQSDQRTEEEKINLTEDTDEIKVVYSFIEGEDQDPDLEAFISEVVLTWQDNQGLDSSQVISSDQLKRRESTHMSTTDQSPTRSSDDMISKDQSTASTSNHLTSPDQLGTIQVLQSECPLSDGVLDILTELLQGRDNWVCRDKVIHTAKALLGKGLNRFVEEKLQTLISNDMLIFYVRTLQDTAWPGGELSTESRPVYSEGQKDRIKGQATRCLAAFLPGVLNTLLGKEDFDHAVSEIISSLQYEQLNRHFWYTVLDMLLEELFPERFARTTFQPAIEHSDPYWTI</sequence>
<feature type="domain" description="PXA" evidence="4">
    <location>
        <begin position="141"/>
        <end position="337"/>
    </location>
</feature>
<dbReference type="InterPro" id="IPR003114">
    <property type="entry name" value="Phox_assoc"/>
</dbReference>
<evidence type="ECO:0000256" key="3">
    <source>
        <dbReference type="SAM" id="Phobius"/>
    </source>
</evidence>
<feature type="non-terminal residue" evidence="5">
    <location>
        <position position="1"/>
    </location>
</feature>
<feature type="compositionally biased region" description="Polar residues" evidence="2">
    <location>
        <begin position="820"/>
        <end position="830"/>
    </location>
</feature>
<dbReference type="InterPro" id="IPR013937">
    <property type="entry name" value="Sorting_nexin_C"/>
</dbReference>
<name>A0ABY7F870_MYAAR</name>
<dbReference type="PANTHER" id="PTHR22775">
    <property type="entry name" value="SORTING NEXIN"/>
    <property type="match status" value="1"/>
</dbReference>
<feature type="region of interest" description="Disordered" evidence="2">
    <location>
        <begin position="532"/>
        <end position="552"/>
    </location>
</feature>
<feature type="region of interest" description="Disordered" evidence="2">
    <location>
        <begin position="807"/>
        <end position="852"/>
    </location>
</feature>
<accession>A0ABY7F870</accession>
<dbReference type="Proteomes" id="UP001164746">
    <property type="component" value="Chromosome 10"/>
</dbReference>
<proteinExistence type="inferred from homology"/>
<keyword evidence="3" id="KW-0472">Membrane</keyword>
<feature type="transmembrane region" description="Helical" evidence="3">
    <location>
        <begin position="28"/>
        <end position="49"/>
    </location>
</feature>
<feature type="region of interest" description="Disordered" evidence="2">
    <location>
        <begin position="577"/>
        <end position="603"/>
    </location>
</feature>
<organism evidence="5 6">
    <name type="scientific">Mya arenaria</name>
    <name type="common">Soft-shell clam</name>
    <dbReference type="NCBI Taxonomy" id="6604"/>
    <lineage>
        <taxon>Eukaryota</taxon>
        <taxon>Metazoa</taxon>
        <taxon>Spiralia</taxon>
        <taxon>Lophotrochozoa</taxon>
        <taxon>Mollusca</taxon>
        <taxon>Bivalvia</taxon>
        <taxon>Autobranchia</taxon>
        <taxon>Heteroconchia</taxon>
        <taxon>Euheterodonta</taxon>
        <taxon>Imparidentia</taxon>
        <taxon>Neoheterodontei</taxon>
        <taxon>Myida</taxon>
        <taxon>Myoidea</taxon>
        <taxon>Myidae</taxon>
        <taxon>Mya</taxon>
    </lineage>
</organism>
<keyword evidence="6" id="KW-1185">Reference proteome</keyword>
<protein>
    <submittedName>
        <fullName evidence="5">SNX19-like protein</fullName>
    </submittedName>
</protein>
<feature type="compositionally biased region" description="Basic and acidic residues" evidence="2">
    <location>
        <begin position="538"/>
        <end position="550"/>
    </location>
</feature>
<evidence type="ECO:0000256" key="2">
    <source>
        <dbReference type="SAM" id="MobiDB-lite"/>
    </source>
</evidence>
<dbReference type="EMBL" id="CP111021">
    <property type="protein sequence ID" value="WAR17364.1"/>
    <property type="molecule type" value="Genomic_DNA"/>
</dbReference>
<evidence type="ECO:0000313" key="6">
    <source>
        <dbReference type="Proteomes" id="UP001164746"/>
    </source>
</evidence>
<dbReference type="Pfam" id="PF08628">
    <property type="entry name" value="Nexin_C"/>
    <property type="match status" value="1"/>
</dbReference>
<dbReference type="Pfam" id="PF02194">
    <property type="entry name" value="PXA"/>
    <property type="match status" value="1"/>
</dbReference>
<reference evidence="5" key="1">
    <citation type="submission" date="2022-11" db="EMBL/GenBank/DDBJ databases">
        <title>Centuries of genome instability and evolution in soft-shell clam transmissible cancer (bioRxiv).</title>
        <authorList>
            <person name="Hart S.F.M."/>
            <person name="Yonemitsu M.A."/>
            <person name="Giersch R.M."/>
            <person name="Beal B.F."/>
            <person name="Arriagada G."/>
            <person name="Davis B.W."/>
            <person name="Ostrander E.A."/>
            <person name="Goff S.P."/>
            <person name="Metzger M.J."/>
        </authorList>
    </citation>
    <scope>NUCLEOTIDE SEQUENCE</scope>
    <source>
        <strain evidence="5">MELC-2E11</strain>
        <tissue evidence="5">Siphon/mantle</tissue>
    </source>
</reference>
<keyword evidence="3" id="KW-0812">Transmembrane</keyword>
<dbReference type="SMART" id="SM00313">
    <property type="entry name" value="PXA"/>
    <property type="match status" value="1"/>
</dbReference>
<dbReference type="PANTHER" id="PTHR22775:SF31">
    <property type="entry name" value="SORTING NEXIN-19"/>
    <property type="match status" value="1"/>
</dbReference>